<dbReference type="AlphaFoldDB" id="A0A644YL77"/>
<accession>A0A644YL77</accession>
<dbReference type="AntiFam" id="ANF00095">
    <property type="entry name" value="Shadow ORF (opposite ABC transporters)"/>
</dbReference>
<gene>
    <name evidence="1" type="ORF">SDC9_75618</name>
</gene>
<protein>
    <submittedName>
        <fullName evidence="1">Uncharacterized protein</fullName>
    </submittedName>
</protein>
<dbReference type="EMBL" id="VSSQ01005418">
    <property type="protein sequence ID" value="MPM29079.1"/>
    <property type="molecule type" value="Genomic_DNA"/>
</dbReference>
<sequence length="69" mass="7690">MLQAEGDVVEYGKMREEGIALEHQAEITFMHRDVCHVDTIEGEGACICFNESCNNPEGGGFPTSRWSEQ</sequence>
<evidence type="ECO:0000313" key="1">
    <source>
        <dbReference type="EMBL" id="MPM29079.1"/>
    </source>
</evidence>
<reference evidence="1" key="1">
    <citation type="submission" date="2019-08" db="EMBL/GenBank/DDBJ databases">
        <authorList>
            <person name="Kucharzyk K."/>
            <person name="Murdoch R.W."/>
            <person name="Higgins S."/>
            <person name="Loffler F."/>
        </authorList>
    </citation>
    <scope>NUCLEOTIDE SEQUENCE</scope>
</reference>
<name>A0A644YL77_9ZZZZ</name>
<comment type="caution">
    <text evidence="1">The sequence shown here is derived from an EMBL/GenBank/DDBJ whole genome shotgun (WGS) entry which is preliminary data.</text>
</comment>
<organism evidence="1">
    <name type="scientific">bioreactor metagenome</name>
    <dbReference type="NCBI Taxonomy" id="1076179"/>
    <lineage>
        <taxon>unclassified sequences</taxon>
        <taxon>metagenomes</taxon>
        <taxon>ecological metagenomes</taxon>
    </lineage>
</organism>
<proteinExistence type="predicted"/>